<accession>A0A498IYP3</accession>
<comment type="caution">
    <text evidence="1">The sequence shown here is derived from an EMBL/GenBank/DDBJ whole genome shotgun (WGS) entry which is preliminary data.</text>
</comment>
<gene>
    <name evidence="1" type="ORF">DVH24_042297</name>
</gene>
<evidence type="ECO:0000313" key="2">
    <source>
        <dbReference type="Proteomes" id="UP000290289"/>
    </source>
</evidence>
<reference evidence="1 2" key="1">
    <citation type="submission" date="2018-10" db="EMBL/GenBank/DDBJ databases">
        <title>A high-quality apple genome assembly.</title>
        <authorList>
            <person name="Hu J."/>
        </authorList>
    </citation>
    <scope>NUCLEOTIDE SEQUENCE [LARGE SCALE GENOMIC DNA]</scope>
    <source>
        <strain evidence="2">cv. HFTH1</strain>
        <tissue evidence="1">Young leaf</tissue>
    </source>
</reference>
<keyword evidence="2" id="KW-1185">Reference proteome</keyword>
<protein>
    <submittedName>
        <fullName evidence="1">Uncharacterized protein</fullName>
    </submittedName>
</protein>
<dbReference type="Proteomes" id="UP000290289">
    <property type="component" value="Chromosome 10"/>
</dbReference>
<dbReference type="AlphaFoldDB" id="A0A498IYP3"/>
<organism evidence="1 2">
    <name type="scientific">Malus domestica</name>
    <name type="common">Apple</name>
    <name type="synonym">Pyrus malus</name>
    <dbReference type="NCBI Taxonomy" id="3750"/>
    <lineage>
        <taxon>Eukaryota</taxon>
        <taxon>Viridiplantae</taxon>
        <taxon>Streptophyta</taxon>
        <taxon>Embryophyta</taxon>
        <taxon>Tracheophyta</taxon>
        <taxon>Spermatophyta</taxon>
        <taxon>Magnoliopsida</taxon>
        <taxon>eudicotyledons</taxon>
        <taxon>Gunneridae</taxon>
        <taxon>Pentapetalae</taxon>
        <taxon>rosids</taxon>
        <taxon>fabids</taxon>
        <taxon>Rosales</taxon>
        <taxon>Rosaceae</taxon>
        <taxon>Amygdaloideae</taxon>
        <taxon>Maleae</taxon>
        <taxon>Malus</taxon>
    </lineage>
</organism>
<name>A0A498IYP3_MALDO</name>
<proteinExistence type="predicted"/>
<sequence>MTLPSRRTPQITYKGKARPPPFLRFHGRMSNQATLTYACVYSVKMLLNMLSGLKKMRMGLSRISNPKKEKDNLELVTSSGAFLNWLRMITHYLRVGIPLYGLVFCKVYENHLNAENLLYSRSPGNAALHDTRDRHLHPYVLSAIYRKIMSIFPSLETTRSQSGIQTLCSLHFVEIGKRNKVKYELDKKTGLIVVRFFFFFTYRLQSNFC</sequence>
<evidence type="ECO:0000313" key="1">
    <source>
        <dbReference type="EMBL" id="RXH88226.1"/>
    </source>
</evidence>
<dbReference type="EMBL" id="RDQH01000336">
    <property type="protein sequence ID" value="RXH88226.1"/>
    <property type="molecule type" value="Genomic_DNA"/>
</dbReference>